<dbReference type="SUPFAM" id="SSF46785">
    <property type="entry name" value="Winged helix' DNA-binding domain"/>
    <property type="match status" value="1"/>
</dbReference>
<name>A0A2U1AT47_9BACT</name>
<dbReference type="Gene3D" id="3.40.50.2300">
    <property type="match status" value="2"/>
</dbReference>
<dbReference type="Pfam" id="PF13377">
    <property type="entry name" value="Peripla_BP_3"/>
    <property type="match status" value="1"/>
</dbReference>
<dbReference type="PANTHER" id="PTHR30146">
    <property type="entry name" value="LACI-RELATED TRANSCRIPTIONAL REPRESSOR"/>
    <property type="match status" value="1"/>
</dbReference>
<dbReference type="GO" id="GO:0003700">
    <property type="term" value="F:DNA-binding transcription factor activity"/>
    <property type="evidence" value="ECO:0007669"/>
    <property type="project" value="TreeGrafter"/>
</dbReference>
<evidence type="ECO:0000313" key="5">
    <source>
        <dbReference type="EMBL" id="PVY39578.1"/>
    </source>
</evidence>
<comment type="caution">
    <text evidence="5">The sequence shown here is derived from an EMBL/GenBank/DDBJ whole genome shotgun (WGS) entry which is preliminary data.</text>
</comment>
<proteinExistence type="predicted"/>
<keyword evidence="3" id="KW-0804">Transcription</keyword>
<evidence type="ECO:0000259" key="4">
    <source>
        <dbReference type="Pfam" id="PF13377"/>
    </source>
</evidence>
<keyword evidence="1" id="KW-0805">Transcription regulation</keyword>
<dbReference type="InterPro" id="IPR046335">
    <property type="entry name" value="LacI/GalR-like_sensor"/>
</dbReference>
<evidence type="ECO:0000313" key="6">
    <source>
        <dbReference type="Proteomes" id="UP000245959"/>
    </source>
</evidence>
<evidence type="ECO:0000256" key="1">
    <source>
        <dbReference type="ARBA" id="ARBA00023015"/>
    </source>
</evidence>
<organism evidence="5 6">
    <name type="scientific">Victivallis vadensis</name>
    <dbReference type="NCBI Taxonomy" id="172901"/>
    <lineage>
        <taxon>Bacteria</taxon>
        <taxon>Pseudomonadati</taxon>
        <taxon>Lentisphaerota</taxon>
        <taxon>Lentisphaeria</taxon>
        <taxon>Victivallales</taxon>
        <taxon>Victivallaceae</taxon>
        <taxon>Victivallis</taxon>
    </lineage>
</organism>
<dbReference type="RefSeq" id="WP_116884662.1">
    <property type="nucleotide sequence ID" value="NZ_CABMMC010000058.1"/>
</dbReference>
<sequence length="355" mass="39577">MIQPRLKSDELYPRLWNELQHYAPGEQFMSIRQIMRKFEVSQLVVDRTLSRLREEEFLTAEGGRGLFVSEKISRFTADTPETVLCAVPRWHSHDVMEMLNAFRELQPEFPRQRLLGYEFDFARPLPDVLPLLEENVKGILLHPAGDEFDAAEAEAFNRLRGGIPAVMFGRNCLSSRLPSASLDDTFAGSLAARQLHRNGHRKLAVLLSEPHNCATLDRVKGVEDYAELNELELEVIDCGVRSGEFAPGKTYDHMFERLQRKFDFTGIVGVASNSLSGLLNACHNRNIGIPGELSVVTIGSIGLTRTFAPPVDTVETDLPGQIKAALELLASGNPGNISLKTNLIEQGSVRKLNTK</sequence>
<dbReference type="GeneID" id="78295956"/>
<dbReference type="Gene3D" id="1.10.10.10">
    <property type="entry name" value="Winged helix-like DNA-binding domain superfamily/Winged helix DNA-binding domain"/>
    <property type="match status" value="1"/>
</dbReference>
<evidence type="ECO:0000256" key="2">
    <source>
        <dbReference type="ARBA" id="ARBA00023125"/>
    </source>
</evidence>
<dbReference type="InterPro" id="IPR028082">
    <property type="entry name" value="Peripla_BP_I"/>
</dbReference>
<feature type="domain" description="Transcriptional regulator LacI/GalR-like sensor" evidence="4">
    <location>
        <begin position="192"/>
        <end position="332"/>
    </location>
</feature>
<dbReference type="PANTHER" id="PTHR30146:SF109">
    <property type="entry name" value="HTH-TYPE TRANSCRIPTIONAL REGULATOR GALS"/>
    <property type="match status" value="1"/>
</dbReference>
<protein>
    <submittedName>
        <fullName evidence="5">Regulatory GntR family protein</fullName>
    </submittedName>
</protein>
<reference evidence="5 6" key="1">
    <citation type="submission" date="2018-04" db="EMBL/GenBank/DDBJ databases">
        <title>Genomic Encyclopedia of Type Strains, Phase IV (KMG-IV): sequencing the most valuable type-strain genomes for metagenomic binning, comparative biology and taxonomic classification.</title>
        <authorList>
            <person name="Goeker M."/>
        </authorList>
    </citation>
    <scope>NUCLEOTIDE SEQUENCE [LARGE SCALE GENOMIC DNA]</scope>
    <source>
        <strain evidence="5 6">DSM 14823</strain>
    </source>
</reference>
<dbReference type="EMBL" id="QEKH01000020">
    <property type="protein sequence ID" value="PVY39578.1"/>
    <property type="molecule type" value="Genomic_DNA"/>
</dbReference>
<dbReference type="CDD" id="cd06267">
    <property type="entry name" value="PBP1_LacI_sugar_binding-like"/>
    <property type="match status" value="1"/>
</dbReference>
<keyword evidence="2" id="KW-0238">DNA-binding</keyword>
<evidence type="ECO:0000256" key="3">
    <source>
        <dbReference type="ARBA" id="ARBA00023163"/>
    </source>
</evidence>
<dbReference type="InterPro" id="IPR036388">
    <property type="entry name" value="WH-like_DNA-bd_sf"/>
</dbReference>
<dbReference type="Proteomes" id="UP000245959">
    <property type="component" value="Unassembled WGS sequence"/>
</dbReference>
<dbReference type="GO" id="GO:0000976">
    <property type="term" value="F:transcription cis-regulatory region binding"/>
    <property type="evidence" value="ECO:0007669"/>
    <property type="project" value="TreeGrafter"/>
</dbReference>
<gene>
    <name evidence="5" type="ORF">C8D82_12055</name>
</gene>
<dbReference type="SUPFAM" id="SSF53822">
    <property type="entry name" value="Periplasmic binding protein-like I"/>
    <property type="match status" value="1"/>
</dbReference>
<dbReference type="AlphaFoldDB" id="A0A2U1AT47"/>
<dbReference type="OrthoDB" id="7170131at2"/>
<dbReference type="InterPro" id="IPR036390">
    <property type="entry name" value="WH_DNA-bd_sf"/>
</dbReference>
<accession>A0A2U1AT47</accession>
<keyword evidence="6" id="KW-1185">Reference proteome</keyword>